<dbReference type="PANTHER" id="PTHR46652:SF7">
    <property type="entry name" value="LEUCINE-RICH REPEAT AND IQ DOMAIN-CONTAINING PROTEIN 1"/>
    <property type="match status" value="1"/>
</dbReference>
<feature type="compositionally biased region" description="Basic residues" evidence="4">
    <location>
        <begin position="393"/>
        <end position="405"/>
    </location>
</feature>
<reference evidence="5" key="2">
    <citation type="submission" date="2020-11" db="EMBL/GenBank/DDBJ databases">
        <authorList>
            <person name="Cecchin M."/>
            <person name="Marcolungo L."/>
            <person name="Rossato M."/>
            <person name="Girolomoni L."/>
            <person name="Cosentino E."/>
            <person name="Cuine S."/>
            <person name="Li-Beisson Y."/>
            <person name="Delledonne M."/>
            <person name="Ballottari M."/>
        </authorList>
    </citation>
    <scope>NUCLEOTIDE SEQUENCE</scope>
    <source>
        <strain evidence="5">211/11P</strain>
        <tissue evidence="5">Whole cell</tissue>
    </source>
</reference>
<feature type="region of interest" description="Disordered" evidence="4">
    <location>
        <begin position="260"/>
        <end position="450"/>
    </location>
</feature>
<feature type="compositionally biased region" description="Low complexity" evidence="4">
    <location>
        <begin position="370"/>
        <end position="382"/>
    </location>
</feature>
<dbReference type="Gene3D" id="3.80.10.10">
    <property type="entry name" value="Ribonuclease Inhibitor"/>
    <property type="match status" value="2"/>
</dbReference>
<evidence type="ECO:0000256" key="3">
    <source>
        <dbReference type="ARBA" id="ARBA00022737"/>
    </source>
</evidence>
<dbReference type="EMBL" id="SIDB01000001">
    <property type="protein sequence ID" value="KAI3438486.1"/>
    <property type="molecule type" value="Genomic_DNA"/>
</dbReference>
<dbReference type="InterPro" id="IPR032675">
    <property type="entry name" value="LRR_dom_sf"/>
</dbReference>
<protein>
    <submittedName>
        <fullName evidence="5">Uncharacterized protein</fullName>
    </submittedName>
</protein>
<comment type="subcellular location">
    <subcellularLocation>
        <location evidence="1">Cytoplasm</location>
        <location evidence="1">Cytoskeleton</location>
        <location evidence="1">Cilium axoneme</location>
    </subcellularLocation>
</comment>
<keyword evidence="3" id="KW-0677">Repeat</keyword>
<dbReference type="AlphaFoldDB" id="A0A9D4TYX4"/>
<dbReference type="SUPFAM" id="SSF52047">
    <property type="entry name" value="RNI-like"/>
    <property type="match status" value="1"/>
</dbReference>
<keyword evidence="6" id="KW-1185">Reference proteome</keyword>
<evidence type="ECO:0000256" key="4">
    <source>
        <dbReference type="SAM" id="MobiDB-lite"/>
    </source>
</evidence>
<dbReference type="GO" id="GO:0005930">
    <property type="term" value="C:axoneme"/>
    <property type="evidence" value="ECO:0007669"/>
    <property type="project" value="UniProtKB-SubCell"/>
</dbReference>
<dbReference type="Pfam" id="PF13855">
    <property type="entry name" value="LRR_8"/>
    <property type="match status" value="1"/>
</dbReference>
<gene>
    <name evidence="5" type="ORF">D9Q98_000914</name>
</gene>
<organism evidence="5 6">
    <name type="scientific">Chlorella vulgaris</name>
    <name type="common">Green alga</name>
    <dbReference type="NCBI Taxonomy" id="3077"/>
    <lineage>
        <taxon>Eukaryota</taxon>
        <taxon>Viridiplantae</taxon>
        <taxon>Chlorophyta</taxon>
        <taxon>core chlorophytes</taxon>
        <taxon>Trebouxiophyceae</taxon>
        <taxon>Chlorellales</taxon>
        <taxon>Chlorellaceae</taxon>
        <taxon>Chlorella clade</taxon>
        <taxon>Chlorella</taxon>
    </lineage>
</organism>
<evidence type="ECO:0000313" key="5">
    <source>
        <dbReference type="EMBL" id="KAI3438486.1"/>
    </source>
</evidence>
<feature type="compositionally biased region" description="Low complexity" evidence="4">
    <location>
        <begin position="408"/>
        <end position="421"/>
    </location>
</feature>
<dbReference type="InterPro" id="IPR050836">
    <property type="entry name" value="SDS22/Internalin_LRR"/>
</dbReference>
<feature type="compositionally biased region" description="Low complexity" evidence="4">
    <location>
        <begin position="322"/>
        <end position="337"/>
    </location>
</feature>
<evidence type="ECO:0000256" key="2">
    <source>
        <dbReference type="ARBA" id="ARBA00022614"/>
    </source>
</evidence>
<comment type="caution">
    <text evidence="5">The sequence shown here is derived from an EMBL/GenBank/DDBJ whole genome shotgun (WGS) entry which is preliminary data.</text>
</comment>
<sequence length="499" mass="52243">MVKLSASLAATLAGQRADEVYRLDASNKSITEVDLAACGKLNRLDVSKNNLTSVEGLNANLRWLSVASNQITSINLALEHLEVLNASNNQLSGKVAVGRLHALKALILNNNSGVSLVGGLEKCPELNTLVLSHNAVSSLGSSLKKSAKLEKLSLSHNQVTHLGSALQGCPMLTELRLNHNQLRALPDELASNTRLRIVECGGNPIASVADIQVLSQLPQLRSVSLKGCPLAASPDYRQRMAELLPRLEILDNQRIAERPRKQQQLNAAAAAAAAHASVKEPQATGQPATATEAGPGVASQGRAVDGMGQPAAAPRHGREQHAQQTAATAPHAQTQPQLPKKRKQEVAPAAVANRQQGGGESSKQEPLHLAVPEQVAPAEPAQSVDDGAAAEPRKKKARKRSKPKSKAGDSAEAQAAAPADGGSDDDVADAAELLKQKPARQAQDPEKTGVLKVIDVRRQVKTKGAKGSKVQPVTCVQALKALLQPAAGVGTAAGLPSWD</sequence>
<dbReference type="InterPro" id="IPR001611">
    <property type="entry name" value="Leu-rich_rpt"/>
</dbReference>
<dbReference type="PROSITE" id="PS51450">
    <property type="entry name" value="LRR"/>
    <property type="match status" value="2"/>
</dbReference>
<accession>A0A9D4TYX4</accession>
<name>A0A9D4TYX4_CHLVU</name>
<reference evidence="5" key="1">
    <citation type="journal article" date="2019" name="Plant J.">
        <title>Chlorella vulgaris genome assembly and annotation reveals the molecular basis for metabolic acclimation to high light conditions.</title>
        <authorList>
            <person name="Cecchin M."/>
            <person name="Marcolungo L."/>
            <person name="Rossato M."/>
            <person name="Girolomoni L."/>
            <person name="Cosentino E."/>
            <person name="Cuine S."/>
            <person name="Li-Beisson Y."/>
            <person name="Delledonne M."/>
            <person name="Ballottari M."/>
        </authorList>
    </citation>
    <scope>NUCLEOTIDE SEQUENCE</scope>
    <source>
        <strain evidence="5">211/11P</strain>
    </source>
</reference>
<keyword evidence="2" id="KW-0433">Leucine-rich repeat</keyword>
<feature type="compositionally biased region" description="Low complexity" evidence="4">
    <location>
        <begin position="267"/>
        <end position="276"/>
    </location>
</feature>
<proteinExistence type="predicted"/>
<evidence type="ECO:0000256" key="1">
    <source>
        <dbReference type="ARBA" id="ARBA00004430"/>
    </source>
</evidence>
<evidence type="ECO:0000313" key="6">
    <source>
        <dbReference type="Proteomes" id="UP001055712"/>
    </source>
</evidence>
<dbReference type="PANTHER" id="PTHR46652">
    <property type="entry name" value="LEUCINE-RICH REPEAT AND IQ DOMAIN-CONTAINING PROTEIN 1-RELATED"/>
    <property type="match status" value="1"/>
</dbReference>
<dbReference type="OrthoDB" id="512658at2759"/>
<dbReference type="Proteomes" id="UP001055712">
    <property type="component" value="Unassembled WGS sequence"/>
</dbReference>